<sequence>MKLSRLKVENHRRLQDFEIEIRSHLVLVGANDVGKSSLLRVIDLALGASVAQLYASLSVDDLRDTAEPMIAEIELTGFSADDRALFPDEIDTVTESLMVQLRVDVDEKETVSISRVAPRSGTGRQLSRDQLAALGWKFLGATAQTRDLREDRRNPVDEMLASLELGDEKEAFASVAEVFQQKLDDSELLENLREQLAGQLSKALPQKVTTDSLAFVSGAEADDDVLSDVRLQVTKAGTPHNLSEQSDGSRALYAIALYDLMSIGANVVGIDEPEIHLHPTSQRSLARLLRDSTSQKVIATHSSDIVGAFDVADVVVMRAGGKAVQSTLDFLSDDERTMVRWWVRDKLEPLTSARIVTVERLSDRILVERVAELTDRSLDRLGISVIESDGSAEIKPIAKLFGPDGFRIPVSRLIDVDATDKIATALGVAEEDLGHHSVHISMVDLEDEYVSTFGATAVHNALKSCGHFSRNELANVKVTGANGELTNADVAQFCRKNKYKVRSALAVLPLLTKENASSIASIESLLNEIAS</sequence>
<gene>
    <name evidence="3" type="ORF">FO013_15175</name>
</gene>
<dbReference type="PANTHER" id="PTHR43581">
    <property type="entry name" value="ATP/GTP PHOSPHATASE"/>
    <property type="match status" value="1"/>
</dbReference>
<evidence type="ECO:0000313" key="3">
    <source>
        <dbReference type="EMBL" id="TSI14228.1"/>
    </source>
</evidence>
<evidence type="ECO:0000313" key="4">
    <source>
        <dbReference type="Proteomes" id="UP000316406"/>
    </source>
</evidence>
<dbReference type="EMBL" id="VLTK01000009">
    <property type="protein sequence ID" value="TSI14228.1"/>
    <property type="molecule type" value="Genomic_DNA"/>
</dbReference>
<dbReference type="InterPro" id="IPR051396">
    <property type="entry name" value="Bact_Antivir_Def_Nuclease"/>
</dbReference>
<evidence type="ECO:0000259" key="2">
    <source>
        <dbReference type="Pfam" id="PF20469"/>
    </source>
</evidence>
<accession>A0A556CB02</accession>
<dbReference type="GO" id="GO:0005524">
    <property type="term" value="F:ATP binding"/>
    <property type="evidence" value="ECO:0007669"/>
    <property type="project" value="InterPro"/>
</dbReference>
<dbReference type="Proteomes" id="UP000316406">
    <property type="component" value="Unassembled WGS sequence"/>
</dbReference>
<dbReference type="Gene3D" id="3.40.50.300">
    <property type="entry name" value="P-loop containing nucleotide triphosphate hydrolases"/>
    <property type="match status" value="1"/>
</dbReference>
<reference evidence="3 4" key="1">
    <citation type="submission" date="2019-07" db="EMBL/GenBank/DDBJ databases">
        <title>Draft genome sequence of Brevibacterium aurantiacum XU54 isolated from Xinjiang China.</title>
        <authorList>
            <person name="Xu X."/>
        </authorList>
    </citation>
    <scope>NUCLEOTIDE SEQUENCE [LARGE SCALE GENOMIC DNA]</scope>
    <source>
        <strain evidence="3 4">XU54</strain>
    </source>
</reference>
<proteinExistence type="predicted"/>
<dbReference type="CDD" id="cd01026">
    <property type="entry name" value="TOPRIM_OLD"/>
    <property type="match status" value="1"/>
</dbReference>
<dbReference type="InterPro" id="IPR003959">
    <property type="entry name" value="ATPase_AAA_core"/>
</dbReference>
<dbReference type="InterPro" id="IPR027417">
    <property type="entry name" value="P-loop_NTPase"/>
</dbReference>
<dbReference type="Pfam" id="PF13304">
    <property type="entry name" value="AAA_21"/>
    <property type="match status" value="1"/>
</dbReference>
<feature type="domain" description="OLD protein-like TOPRIM" evidence="2">
    <location>
        <begin position="352"/>
        <end position="417"/>
    </location>
</feature>
<organism evidence="3 4">
    <name type="scientific">Brevibacterium aurantiacum</name>
    <dbReference type="NCBI Taxonomy" id="273384"/>
    <lineage>
        <taxon>Bacteria</taxon>
        <taxon>Bacillati</taxon>
        <taxon>Actinomycetota</taxon>
        <taxon>Actinomycetes</taxon>
        <taxon>Micrococcales</taxon>
        <taxon>Brevibacteriaceae</taxon>
        <taxon>Brevibacterium</taxon>
    </lineage>
</organism>
<comment type="caution">
    <text evidence="3">The sequence shown here is derived from an EMBL/GenBank/DDBJ whole genome shotgun (WGS) entry which is preliminary data.</text>
</comment>
<dbReference type="InterPro" id="IPR034139">
    <property type="entry name" value="TOPRIM_OLD"/>
</dbReference>
<dbReference type="AlphaFoldDB" id="A0A556CB02"/>
<dbReference type="GO" id="GO:0016887">
    <property type="term" value="F:ATP hydrolysis activity"/>
    <property type="evidence" value="ECO:0007669"/>
    <property type="project" value="InterPro"/>
</dbReference>
<evidence type="ECO:0000259" key="1">
    <source>
        <dbReference type="Pfam" id="PF13304"/>
    </source>
</evidence>
<dbReference type="PANTHER" id="PTHR43581:SF3">
    <property type="entry name" value="AAA+ ATPASE DOMAIN-CONTAINING PROTEIN"/>
    <property type="match status" value="1"/>
</dbReference>
<feature type="domain" description="ATPase AAA-type core" evidence="1">
    <location>
        <begin position="26"/>
        <end position="303"/>
    </location>
</feature>
<protein>
    <submittedName>
        <fullName evidence="3">AAA family ATPase</fullName>
    </submittedName>
</protein>
<dbReference type="SUPFAM" id="SSF52540">
    <property type="entry name" value="P-loop containing nucleoside triphosphate hydrolases"/>
    <property type="match status" value="1"/>
</dbReference>
<keyword evidence="4" id="KW-1185">Reference proteome</keyword>
<dbReference type="Pfam" id="PF20469">
    <property type="entry name" value="OLD-like_TOPRIM"/>
    <property type="match status" value="1"/>
</dbReference>
<name>A0A556CB02_BREAU</name>
<dbReference type="OrthoDB" id="3237462at2"/>